<gene>
    <name evidence="1" type="ORF">GCM10010954_09110</name>
</gene>
<protein>
    <submittedName>
        <fullName evidence="1">Uncharacterized protein</fullName>
    </submittedName>
</protein>
<name>A0A917AZN8_HALAA</name>
<keyword evidence="2" id="KW-1185">Reference proteome</keyword>
<dbReference type="Proteomes" id="UP000660110">
    <property type="component" value="Unassembled WGS sequence"/>
</dbReference>
<proteinExistence type="predicted"/>
<comment type="caution">
    <text evidence="1">The sequence shown here is derived from an EMBL/GenBank/DDBJ whole genome shotgun (WGS) entry which is preliminary data.</text>
</comment>
<evidence type="ECO:0000313" key="2">
    <source>
        <dbReference type="Proteomes" id="UP000660110"/>
    </source>
</evidence>
<dbReference type="RefSeq" id="WP_268235629.1">
    <property type="nucleotide sequence ID" value="NZ_BMEL01000001.1"/>
</dbReference>
<reference evidence="1" key="1">
    <citation type="journal article" date="2014" name="Int. J. Syst. Evol. Microbiol.">
        <title>Complete genome sequence of Corynebacterium casei LMG S-19264T (=DSM 44701T), isolated from a smear-ripened cheese.</title>
        <authorList>
            <consortium name="US DOE Joint Genome Institute (JGI-PGF)"/>
            <person name="Walter F."/>
            <person name="Albersmeier A."/>
            <person name="Kalinowski J."/>
            <person name="Ruckert C."/>
        </authorList>
    </citation>
    <scope>NUCLEOTIDE SEQUENCE</scope>
    <source>
        <strain evidence="1">CGMCC 1.12153</strain>
    </source>
</reference>
<evidence type="ECO:0000313" key="1">
    <source>
        <dbReference type="EMBL" id="GGF12568.1"/>
    </source>
</evidence>
<accession>A0A917AZN8</accession>
<dbReference type="EMBL" id="BMEL01000001">
    <property type="protein sequence ID" value="GGF12568.1"/>
    <property type="molecule type" value="Genomic_DNA"/>
</dbReference>
<dbReference type="AlphaFoldDB" id="A0A917AZN8"/>
<reference evidence="1" key="2">
    <citation type="submission" date="2020-09" db="EMBL/GenBank/DDBJ databases">
        <authorList>
            <person name="Sun Q."/>
            <person name="Zhou Y."/>
        </authorList>
    </citation>
    <scope>NUCLEOTIDE SEQUENCE</scope>
    <source>
        <strain evidence="1">CGMCC 1.12153</strain>
    </source>
</reference>
<organism evidence="1 2">
    <name type="scientific">Halobacillus andaensis</name>
    <dbReference type="NCBI Taxonomy" id="1176239"/>
    <lineage>
        <taxon>Bacteria</taxon>
        <taxon>Bacillati</taxon>
        <taxon>Bacillota</taxon>
        <taxon>Bacilli</taxon>
        <taxon>Bacillales</taxon>
        <taxon>Bacillaceae</taxon>
        <taxon>Halobacillus</taxon>
    </lineage>
</organism>
<sequence>MTIHFFVYTIDVSIQKKKSKSNKTFNKDAEENLLNRKAAYRNLY</sequence>